<keyword evidence="2 4" id="KW-0238">DNA-binding</keyword>
<evidence type="ECO:0000313" key="7">
    <source>
        <dbReference type="EMBL" id="EAT16735.1"/>
    </source>
</evidence>
<name>Q1K2Z6_DESA6</name>
<keyword evidence="8" id="KW-1185">Reference proteome</keyword>
<dbReference type="OrthoDB" id="5429327at2"/>
<dbReference type="AlphaFoldDB" id="Q1K2Z6"/>
<evidence type="ECO:0000256" key="4">
    <source>
        <dbReference type="PROSITE-ProRule" id="PRU01248"/>
    </source>
</evidence>
<accession>Q1K2Z6</accession>
<dbReference type="GO" id="GO:0006310">
    <property type="term" value="P:DNA recombination"/>
    <property type="evidence" value="ECO:0007669"/>
    <property type="project" value="UniProtKB-KW"/>
</dbReference>
<dbReference type="InterPro" id="IPR050090">
    <property type="entry name" value="Tyrosine_recombinase_XerCD"/>
</dbReference>
<feature type="domain" description="Core-binding (CB)" evidence="6">
    <location>
        <begin position="59"/>
        <end position="141"/>
    </location>
</feature>
<dbReference type="PANTHER" id="PTHR30349">
    <property type="entry name" value="PHAGE INTEGRASE-RELATED"/>
    <property type="match status" value="1"/>
</dbReference>
<proteinExistence type="predicted"/>
<dbReference type="InterPro" id="IPR010998">
    <property type="entry name" value="Integrase_recombinase_N"/>
</dbReference>
<feature type="domain" description="Tyr recombinase" evidence="5">
    <location>
        <begin position="165"/>
        <end position="328"/>
    </location>
</feature>
<dbReference type="Pfam" id="PF00589">
    <property type="entry name" value="Phage_integrase"/>
    <property type="match status" value="1"/>
</dbReference>
<dbReference type="InterPro" id="IPR002104">
    <property type="entry name" value="Integrase_catalytic"/>
</dbReference>
<dbReference type="RefSeq" id="WP_005998147.1">
    <property type="nucleotide sequence ID" value="NZ_AAEW02000003.1"/>
</dbReference>
<dbReference type="GO" id="GO:0003677">
    <property type="term" value="F:DNA binding"/>
    <property type="evidence" value="ECO:0007669"/>
    <property type="project" value="UniProtKB-UniRule"/>
</dbReference>
<evidence type="ECO:0000259" key="6">
    <source>
        <dbReference type="PROSITE" id="PS51900"/>
    </source>
</evidence>
<dbReference type="PROSITE" id="PS51900">
    <property type="entry name" value="CB"/>
    <property type="match status" value="1"/>
</dbReference>
<evidence type="ECO:0000256" key="3">
    <source>
        <dbReference type="ARBA" id="ARBA00023172"/>
    </source>
</evidence>
<dbReference type="PROSITE" id="PS51898">
    <property type="entry name" value="TYR_RECOMBINASE"/>
    <property type="match status" value="1"/>
</dbReference>
<dbReference type="GO" id="GO:0015074">
    <property type="term" value="P:DNA integration"/>
    <property type="evidence" value="ECO:0007669"/>
    <property type="project" value="UniProtKB-KW"/>
</dbReference>
<dbReference type="Gene3D" id="1.10.443.10">
    <property type="entry name" value="Intergrase catalytic core"/>
    <property type="match status" value="1"/>
</dbReference>
<dbReference type="PANTHER" id="PTHR30349:SF94">
    <property type="entry name" value="INTEGRASE_RECOMBINASE HI_1414-RELATED"/>
    <property type="match status" value="1"/>
</dbReference>
<protein>
    <submittedName>
        <fullName evidence="7">Phage integrase</fullName>
    </submittedName>
</protein>
<evidence type="ECO:0000313" key="8">
    <source>
        <dbReference type="Proteomes" id="UP000005695"/>
    </source>
</evidence>
<evidence type="ECO:0000256" key="1">
    <source>
        <dbReference type="ARBA" id="ARBA00022908"/>
    </source>
</evidence>
<dbReference type="SUPFAM" id="SSF56349">
    <property type="entry name" value="DNA breaking-rejoining enzymes"/>
    <property type="match status" value="1"/>
</dbReference>
<evidence type="ECO:0000259" key="5">
    <source>
        <dbReference type="PROSITE" id="PS51898"/>
    </source>
</evidence>
<dbReference type="InterPro" id="IPR044068">
    <property type="entry name" value="CB"/>
</dbReference>
<gene>
    <name evidence="7" type="ORF">Dace_1987</name>
</gene>
<comment type="caution">
    <text evidence="7">The sequence shown here is derived from an EMBL/GenBank/DDBJ whole genome shotgun (WGS) entry which is preliminary data.</text>
</comment>
<reference evidence="7" key="1">
    <citation type="submission" date="2006-05" db="EMBL/GenBank/DDBJ databases">
        <title>Annotation of the draft genome assembly of Desulfuromonas acetoxidans DSM 684.</title>
        <authorList>
            <consortium name="US DOE Joint Genome Institute (JGI-ORNL)"/>
            <person name="Larimer F."/>
            <person name="Land M."/>
            <person name="Hauser L."/>
        </authorList>
    </citation>
    <scope>NUCLEOTIDE SEQUENCE [LARGE SCALE GENOMIC DNA]</scope>
    <source>
        <strain evidence="7">DSM 684</strain>
    </source>
</reference>
<sequence length="328" mass="37451">MATFNQRKSGRWQAKIRRNNQAISKTFSRRSDAEAWARKTEAEIERGLFVQDLDAAQRITIREAADALTLEYLLPRLSDGHREKNRLEALLERSGWENKTLAQLRSKDIYDYMRNREQAGASANTIRLDLALLSRLYKHSIQKYGLEGLANPVKAVDRPSTASSARTRRLEEGEEETLLKSAHDDFKPAIAFALETAMRREEIATLTWQNINLEKRTAHLPKTKNGSARTVPLSTAAIGILKALPRQLDGQVFALTKKRITDRMRTTVKRAGLKDLRFHDLRHEATSRFFERGTLDMMEISRITGHKTLSMLSRYTHLRAADLAKKLG</sequence>
<dbReference type="CDD" id="cd00796">
    <property type="entry name" value="INT_Rci_Hp1_C"/>
    <property type="match status" value="1"/>
</dbReference>
<keyword evidence="3" id="KW-0233">DNA recombination</keyword>
<dbReference type="Gene3D" id="1.10.150.130">
    <property type="match status" value="1"/>
</dbReference>
<keyword evidence="1" id="KW-0229">DNA integration</keyword>
<dbReference type="InterPro" id="IPR013762">
    <property type="entry name" value="Integrase-like_cat_sf"/>
</dbReference>
<evidence type="ECO:0000256" key="2">
    <source>
        <dbReference type="ARBA" id="ARBA00023125"/>
    </source>
</evidence>
<dbReference type="EMBL" id="AAEW02000003">
    <property type="protein sequence ID" value="EAT16735.1"/>
    <property type="molecule type" value="Genomic_DNA"/>
</dbReference>
<dbReference type="Proteomes" id="UP000005695">
    <property type="component" value="Unassembled WGS sequence"/>
</dbReference>
<dbReference type="InterPro" id="IPR011010">
    <property type="entry name" value="DNA_brk_join_enz"/>
</dbReference>
<organism evidence="7 8">
    <name type="scientific">Desulfuromonas acetoxidans (strain DSM 684 / 11070)</name>
    <dbReference type="NCBI Taxonomy" id="281689"/>
    <lineage>
        <taxon>Bacteria</taxon>
        <taxon>Pseudomonadati</taxon>
        <taxon>Thermodesulfobacteriota</taxon>
        <taxon>Desulfuromonadia</taxon>
        <taxon>Desulfuromonadales</taxon>
        <taxon>Desulfuromonadaceae</taxon>
        <taxon>Desulfuromonas</taxon>
    </lineage>
</organism>
<reference evidence="7" key="2">
    <citation type="submission" date="2006-05" db="EMBL/GenBank/DDBJ databases">
        <title>Sequencing of the draft genome and assembly of Desulfuromonas acetoxidans DSM 684.</title>
        <authorList>
            <consortium name="US DOE Joint Genome Institute (JGI-PGF)"/>
            <person name="Copeland A."/>
            <person name="Lucas S."/>
            <person name="Lapidus A."/>
            <person name="Barry K."/>
            <person name="Detter J.C."/>
            <person name="Glavina del Rio T."/>
            <person name="Hammon N."/>
            <person name="Israni S."/>
            <person name="Dalin E."/>
            <person name="Tice H."/>
            <person name="Bruce D."/>
            <person name="Pitluck S."/>
            <person name="Richardson P."/>
        </authorList>
    </citation>
    <scope>NUCLEOTIDE SEQUENCE [LARGE SCALE GENOMIC DNA]</scope>
    <source>
        <strain evidence="7">DSM 684</strain>
    </source>
</reference>